<dbReference type="Proteomes" id="UP001221757">
    <property type="component" value="Unassembled WGS sequence"/>
</dbReference>
<reference evidence="1" key="1">
    <citation type="submission" date="2023-03" db="EMBL/GenBank/DDBJ databases">
        <title>Massive genome expansion in bonnet fungi (Mycena s.s.) driven by repeated elements and novel gene families across ecological guilds.</title>
        <authorList>
            <consortium name="Lawrence Berkeley National Laboratory"/>
            <person name="Harder C.B."/>
            <person name="Miyauchi S."/>
            <person name="Viragh M."/>
            <person name="Kuo A."/>
            <person name="Thoen E."/>
            <person name="Andreopoulos B."/>
            <person name="Lu D."/>
            <person name="Skrede I."/>
            <person name="Drula E."/>
            <person name="Henrissat B."/>
            <person name="Morin E."/>
            <person name="Kohler A."/>
            <person name="Barry K."/>
            <person name="LaButti K."/>
            <person name="Morin E."/>
            <person name="Salamov A."/>
            <person name="Lipzen A."/>
            <person name="Mereny Z."/>
            <person name="Hegedus B."/>
            <person name="Baldrian P."/>
            <person name="Stursova M."/>
            <person name="Weitz H."/>
            <person name="Taylor A."/>
            <person name="Grigoriev I.V."/>
            <person name="Nagy L.G."/>
            <person name="Martin F."/>
            <person name="Kauserud H."/>
        </authorList>
    </citation>
    <scope>NUCLEOTIDE SEQUENCE</scope>
    <source>
        <strain evidence="1">CBHHK067</strain>
    </source>
</reference>
<sequence length="92" mass="10327">MAMDSELLSLIQSNNALDDDQTRDVRRMLHVACTGLSLTEQTILMVSLVLADLEHQKRRQHEDILAMEGALSPIRRIPPEILVEVFIFCGGP</sequence>
<comment type="caution">
    <text evidence="1">The sequence shown here is derived from an EMBL/GenBank/DDBJ whole genome shotgun (WGS) entry which is preliminary data.</text>
</comment>
<keyword evidence="2" id="KW-1185">Reference proteome</keyword>
<evidence type="ECO:0000313" key="2">
    <source>
        <dbReference type="Proteomes" id="UP001221757"/>
    </source>
</evidence>
<proteinExistence type="predicted"/>
<organism evidence="1 2">
    <name type="scientific">Mycena rosella</name>
    <name type="common">Pink bonnet</name>
    <name type="synonym">Agaricus rosellus</name>
    <dbReference type="NCBI Taxonomy" id="1033263"/>
    <lineage>
        <taxon>Eukaryota</taxon>
        <taxon>Fungi</taxon>
        <taxon>Dikarya</taxon>
        <taxon>Basidiomycota</taxon>
        <taxon>Agaricomycotina</taxon>
        <taxon>Agaricomycetes</taxon>
        <taxon>Agaricomycetidae</taxon>
        <taxon>Agaricales</taxon>
        <taxon>Marasmiineae</taxon>
        <taxon>Mycenaceae</taxon>
        <taxon>Mycena</taxon>
    </lineage>
</organism>
<gene>
    <name evidence="1" type="ORF">B0H17DRAFT_591288</name>
</gene>
<name>A0AAD7DHF7_MYCRO</name>
<accession>A0AAD7DHF7</accession>
<dbReference type="EMBL" id="JARKIE010000065">
    <property type="protein sequence ID" value="KAJ7690356.1"/>
    <property type="molecule type" value="Genomic_DNA"/>
</dbReference>
<evidence type="ECO:0000313" key="1">
    <source>
        <dbReference type="EMBL" id="KAJ7690356.1"/>
    </source>
</evidence>
<dbReference type="AlphaFoldDB" id="A0AAD7DHF7"/>
<protein>
    <submittedName>
        <fullName evidence="1">Uncharacterized protein</fullName>
    </submittedName>
</protein>